<protein>
    <recommendedName>
        <fullName evidence="1">Peptidase S1 domain-containing protein</fullName>
    </recommendedName>
</protein>
<dbReference type="InParanoid" id="A0A078AZ37"/>
<sequence>MEKRQHHKDKKLISNVQKVDFTTDIDDEIMDNIFFFEPGEKLIQGREAILSNKNNIEKREKVNPQACLTSYPAIQGQIIAQYGRAASLGSGALCKDANNHVFLLTAAHNFVQIHEALDYKVNYSEKIMFDLCKSEARNYLKRFRVMTYIVHPLYINNHHFSQGYDIAVARLCMTDQEQAEIPVSEDSFWTNIEEIELKINDDLCVIGYPGEYNGLIYQMKGTVANIIEKEGLNKVLIYEDIDTTKGQSGGSVYTIKDGFYFRVGVHAGCDKTLNANVATAITPEIHKWIQSAVGLMYNQ</sequence>
<dbReference type="InterPro" id="IPR043504">
    <property type="entry name" value="Peptidase_S1_PA_chymotrypsin"/>
</dbReference>
<dbReference type="Pfam" id="PF00089">
    <property type="entry name" value="Trypsin"/>
    <property type="match status" value="1"/>
</dbReference>
<reference evidence="2 3" key="1">
    <citation type="submission" date="2014-06" db="EMBL/GenBank/DDBJ databases">
        <authorList>
            <person name="Swart Estienne"/>
        </authorList>
    </citation>
    <scope>NUCLEOTIDE SEQUENCE [LARGE SCALE GENOMIC DNA]</scope>
    <source>
        <strain evidence="2 3">130c</strain>
    </source>
</reference>
<evidence type="ECO:0000313" key="3">
    <source>
        <dbReference type="Proteomes" id="UP000039865"/>
    </source>
</evidence>
<proteinExistence type="predicted"/>
<dbReference type="AlphaFoldDB" id="A0A078AZ37"/>
<dbReference type="InterPro" id="IPR009003">
    <property type="entry name" value="Peptidase_S1_PA"/>
</dbReference>
<dbReference type="Gene3D" id="2.40.10.10">
    <property type="entry name" value="Trypsin-like serine proteases"/>
    <property type="match status" value="2"/>
</dbReference>
<gene>
    <name evidence="2" type="primary">Contig14655.g15613</name>
    <name evidence="2" type="ORF">STYLEM_16474</name>
</gene>
<accession>A0A078AZ37</accession>
<dbReference type="Proteomes" id="UP000039865">
    <property type="component" value="Unassembled WGS sequence"/>
</dbReference>
<keyword evidence="3" id="KW-1185">Reference proteome</keyword>
<evidence type="ECO:0000313" key="2">
    <source>
        <dbReference type="EMBL" id="CDW87371.1"/>
    </source>
</evidence>
<dbReference type="OrthoDB" id="10310416at2759"/>
<dbReference type="GO" id="GO:0004252">
    <property type="term" value="F:serine-type endopeptidase activity"/>
    <property type="evidence" value="ECO:0007669"/>
    <property type="project" value="InterPro"/>
</dbReference>
<feature type="domain" description="Peptidase S1" evidence="1">
    <location>
        <begin position="100"/>
        <end position="289"/>
    </location>
</feature>
<organism evidence="2 3">
    <name type="scientific">Stylonychia lemnae</name>
    <name type="common">Ciliate</name>
    <dbReference type="NCBI Taxonomy" id="5949"/>
    <lineage>
        <taxon>Eukaryota</taxon>
        <taxon>Sar</taxon>
        <taxon>Alveolata</taxon>
        <taxon>Ciliophora</taxon>
        <taxon>Intramacronucleata</taxon>
        <taxon>Spirotrichea</taxon>
        <taxon>Stichotrichia</taxon>
        <taxon>Sporadotrichida</taxon>
        <taxon>Oxytrichidae</taxon>
        <taxon>Stylonychinae</taxon>
        <taxon>Stylonychia</taxon>
    </lineage>
</organism>
<dbReference type="EMBL" id="CCKQ01015553">
    <property type="protein sequence ID" value="CDW87371.1"/>
    <property type="molecule type" value="Genomic_DNA"/>
</dbReference>
<dbReference type="OMA" id="CKSEARN"/>
<name>A0A078AZ37_STYLE</name>
<dbReference type="GO" id="GO:0006508">
    <property type="term" value="P:proteolysis"/>
    <property type="evidence" value="ECO:0007669"/>
    <property type="project" value="InterPro"/>
</dbReference>
<dbReference type="SUPFAM" id="SSF50494">
    <property type="entry name" value="Trypsin-like serine proteases"/>
    <property type="match status" value="1"/>
</dbReference>
<evidence type="ECO:0000259" key="1">
    <source>
        <dbReference type="Pfam" id="PF00089"/>
    </source>
</evidence>
<dbReference type="InterPro" id="IPR001254">
    <property type="entry name" value="Trypsin_dom"/>
</dbReference>